<proteinExistence type="predicted"/>
<gene>
    <name evidence="2" type="ORF">GFER_01420</name>
</gene>
<accession>A0A0C2HK26</accession>
<dbReference type="InterPro" id="IPR036866">
    <property type="entry name" value="RibonucZ/Hydroxyglut_hydro"/>
</dbReference>
<reference evidence="2 3" key="1">
    <citation type="submission" date="2014-12" db="EMBL/GenBank/DDBJ databases">
        <title>Genomes of Geoalkalibacter ferrihydriticus and Geoalkalibacter subterraneus, two haloalkaliphilic metal-reducing members of the Geobacteraceae.</title>
        <authorList>
            <person name="Badalamenti J.P."/>
            <person name="Torres C.I."/>
            <person name="Krajmalnik-Brown R."/>
            <person name="Bond D.R."/>
        </authorList>
    </citation>
    <scope>NUCLEOTIDE SEQUENCE [LARGE SCALE GENOMIC DNA]</scope>
    <source>
        <strain evidence="2 3">DSM 17813</strain>
    </source>
</reference>
<dbReference type="InterPro" id="IPR041712">
    <property type="entry name" value="DHPS-like_MBL-fold"/>
</dbReference>
<dbReference type="RefSeq" id="WP_040095403.1">
    <property type="nucleotide sequence ID" value="NZ_JWJD01000001.1"/>
</dbReference>
<dbReference type="PANTHER" id="PTHR13754:SF13">
    <property type="entry name" value="METALLO-BETA-LACTAMASE SUPERFAMILY PROTEIN (AFU_ORTHOLOGUE AFUA_3G07630)"/>
    <property type="match status" value="1"/>
</dbReference>
<evidence type="ECO:0000259" key="1">
    <source>
        <dbReference type="SMART" id="SM00849"/>
    </source>
</evidence>
<evidence type="ECO:0000313" key="2">
    <source>
        <dbReference type="EMBL" id="KIH77421.1"/>
    </source>
</evidence>
<dbReference type="Gene3D" id="3.60.15.10">
    <property type="entry name" value="Ribonuclease Z/Hydroxyacylglutathione hydrolase-like"/>
    <property type="match status" value="1"/>
</dbReference>
<dbReference type="EMBL" id="JWJD01000001">
    <property type="protein sequence ID" value="KIH77421.1"/>
    <property type="molecule type" value="Genomic_DNA"/>
</dbReference>
<dbReference type="CDD" id="cd07713">
    <property type="entry name" value="DHPS-like_MBL-fold"/>
    <property type="match status" value="1"/>
</dbReference>
<dbReference type="Proteomes" id="UP000035068">
    <property type="component" value="Unassembled WGS sequence"/>
</dbReference>
<dbReference type="SUPFAM" id="SSF56281">
    <property type="entry name" value="Metallo-hydrolase/oxidoreductase"/>
    <property type="match status" value="1"/>
</dbReference>
<comment type="caution">
    <text evidence="2">The sequence shown here is derived from an EMBL/GenBank/DDBJ whole genome shotgun (WGS) entry which is preliminary data.</text>
</comment>
<organism evidence="2 3">
    <name type="scientific">Geoalkalibacter ferrihydriticus DSM 17813</name>
    <dbReference type="NCBI Taxonomy" id="1121915"/>
    <lineage>
        <taxon>Bacteria</taxon>
        <taxon>Pseudomonadati</taxon>
        <taxon>Thermodesulfobacteriota</taxon>
        <taxon>Desulfuromonadia</taxon>
        <taxon>Desulfuromonadales</taxon>
        <taxon>Geoalkalibacteraceae</taxon>
        <taxon>Geoalkalibacter</taxon>
    </lineage>
</organism>
<dbReference type="InterPro" id="IPR001279">
    <property type="entry name" value="Metallo-B-lactamas"/>
</dbReference>
<feature type="domain" description="Metallo-beta-lactamase" evidence="1">
    <location>
        <begin position="25"/>
        <end position="250"/>
    </location>
</feature>
<dbReference type="SMART" id="SM00849">
    <property type="entry name" value="Lactamase_B"/>
    <property type="match status" value="1"/>
</dbReference>
<protein>
    <submittedName>
        <fullName evidence="2">Beta-lactamase</fullName>
    </submittedName>
</protein>
<dbReference type="PANTHER" id="PTHR13754">
    <property type="entry name" value="METALLO-BETA-LACTAMASE SUPERFAMILY PROTEIN"/>
    <property type="match status" value="1"/>
</dbReference>
<evidence type="ECO:0000313" key="3">
    <source>
        <dbReference type="Proteomes" id="UP000035068"/>
    </source>
</evidence>
<dbReference type="GO" id="GO:0016740">
    <property type="term" value="F:transferase activity"/>
    <property type="evidence" value="ECO:0007669"/>
    <property type="project" value="TreeGrafter"/>
</dbReference>
<name>A0A0C2HK26_9BACT</name>
<dbReference type="Pfam" id="PF00753">
    <property type="entry name" value="Lactamase_B"/>
    <property type="match status" value="1"/>
</dbReference>
<sequence length="279" mass="30353">MQPSLRLTILCENTVGRPIAAIGEHGFACLIERGADTYLFDTGQGLGLLQNARALKKDLARVSTVVLSHGHYDHTGGLPDLLRLTGEIEVVAHPDIFSERYWAGLGPRRFIGIPYQRPYLENLGCRFRFTSSFTPLAPGLWVTGEIPRRHPLEKGDANMVMIDANGRETIDPLSDDLSLVIDAPRGLVVVLGCAHAGLINILHHVRAKTGREKIYAIVGGTHLMAASDALFEETVRALDEFGVEKIAAAHCTGLPRAAQLQARFGARFVFATVGTQLEA</sequence>
<keyword evidence="3" id="KW-1185">Reference proteome</keyword>
<dbReference type="AlphaFoldDB" id="A0A0C2HK26"/>
<dbReference type="InterPro" id="IPR052926">
    <property type="entry name" value="Metallo-beta-lactamase_dom"/>
</dbReference>